<organism evidence="3 4">
    <name type="scientific">Hymenobacter gummosus</name>
    <dbReference type="NCBI Taxonomy" id="1776032"/>
    <lineage>
        <taxon>Bacteria</taxon>
        <taxon>Pseudomonadati</taxon>
        <taxon>Bacteroidota</taxon>
        <taxon>Cytophagia</taxon>
        <taxon>Cytophagales</taxon>
        <taxon>Hymenobacteraceae</taxon>
        <taxon>Hymenobacter</taxon>
    </lineage>
</organism>
<feature type="transmembrane region" description="Helical" evidence="1">
    <location>
        <begin position="137"/>
        <end position="154"/>
    </location>
</feature>
<dbReference type="OrthoDB" id="886566at2"/>
<dbReference type="PROSITE" id="PS50076">
    <property type="entry name" value="DNAJ_2"/>
    <property type="match status" value="1"/>
</dbReference>
<protein>
    <recommendedName>
        <fullName evidence="2">J domain-containing protein</fullName>
    </recommendedName>
</protein>
<dbReference type="InterPro" id="IPR001623">
    <property type="entry name" value="DnaJ_domain"/>
</dbReference>
<dbReference type="AlphaFoldDB" id="A0A3S0K2J4"/>
<keyword evidence="4" id="KW-1185">Reference proteome</keyword>
<name>A0A3S0K2J4_9BACT</name>
<dbReference type="EMBL" id="RXOF01000014">
    <property type="protein sequence ID" value="RTQ46737.1"/>
    <property type="molecule type" value="Genomic_DNA"/>
</dbReference>
<dbReference type="Pfam" id="PF00226">
    <property type="entry name" value="DnaJ"/>
    <property type="match status" value="1"/>
</dbReference>
<sequence>MRAKVGYYSAVGIRQTFSTAAGPVYFMPPGLRSPPAAVQTTPPMSDYYRLLGVPRAATPAEIKRAYRELSEQAADSEAARARQQAAAEGLPTLTDPALRRAYDEWLRQQPDTRPPAMRARDEEREQLVGYARVARKVLLGLAVFVLLLALDWALPLREYTREAVLERRVVSVGASMSDPQLGYAFRTPHTSFQLHSRQALIIRDANYLTVWQTPLLRVVRLIDVPERRTGQLPLRPYNGAIYQTSFGWVPVLLLLCTAAGLLPSISPELRINLAVAGSLLLLLTLGVLLFF</sequence>
<feature type="transmembrane region" description="Helical" evidence="1">
    <location>
        <begin position="240"/>
        <end position="262"/>
    </location>
</feature>
<accession>A0A3S0K2J4</accession>
<dbReference type="SUPFAM" id="SSF46565">
    <property type="entry name" value="Chaperone J-domain"/>
    <property type="match status" value="1"/>
</dbReference>
<evidence type="ECO:0000313" key="3">
    <source>
        <dbReference type="EMBL" id="RTQ46737.1"/>
    </source>
</evidence>
<dbReference type="Gene3D" id="1.10.287.110">
    <property type="entry name" value="DnaJ domain"/>
    <property type="match status" value="1"/>
</dbReference>
<reference evidence="3 4" key="1">
    <citation type="submission" date="2018-12" db="EMBL/GenBank/DDBJ databases">
        <title>Hymenobacter gummosus sp. nov., isolated from a spring.</title>
        <authorList>
            <person name="Nie L."/>
        </authorList>
    </citation>
    <scope>NUCLEOTIDE SEQUENCE [LARGE SCALE GENOMIC DNA]</scope>
    <source>
        <strain evidence="3 4">KCTC 52166</strain>
    </source>
</reference>
<proteinExistence type="predicted"/>
<keyword evidence="1" id="KW-0812">Transmembrane</keyword>
<dbReference type="Proteomes" id="UP000282184">
    <property type="component" value="Unassembled WGS sequence"/>
</dbReference>
<dbReference type="CDD" id="cd06257">
    <property type="entry name" value="DnaJ"/>
    <property type="match status" value="1"/>
</dbReference>
<feature type="domain" description="J" evidence="2">
    <location>
        <begin position="46"/>
        <end position="106"/>
    </location>
</feature>
<comment type="caution">
    <text evidence="3">The sequence shown here is derived from an EMBL/GenBank/DDBJ whole genome shotgun (WGS) entry which is preliminary data.</text>
</comment>
<keyword evidence="1" id="KW-0472">Membrane</keyword>
<evidence type="ECO:0000313" key="4">
    <source>
        <dbReference type="Proteomes" id="UP000282184"/>
    </source>
</evidence>
<dbReference type="InterPro" id="IPR036869">
    <property type="entry name" value="J_dom_sf"/>
</dbReference>
<evidence type="ECO:0000256" key="1">
    <source>
        <dbReference type="SAM" id="Phobius"/>
    </source>
</evidence>
<evidence type="ECO:0000259" key="2">
    <source>
        <dbReference type="PROSITE" id="PS50076"/>
    </source>
</evidence>
<keyword evidence="1" id="KW-1133">Transmembrane helix</keyword>
<feature type="transmembrane region" description="Helical" evidence="1">
    <location>
        <begin position="269"/>
        <end position="290"/>
    </location>
</feature>
<gene>
    <name evidence="3" type="ORF">EJV47_20395</name>
</gene>